<evidence type="ECO:0000313" key="21">
    <source>
        <dbReference type="Proteomes" id="UP000005475"/>
    </source>
</evidence>
<evidence type="ECO:0000256" key="9">
    <source>
        <dbReference type="ARBA" id="ARBA00022679"/>
    </source>
</evidence>
<keyword evidence="11 19" id="KW-0460">Magnesium</keyword>
<dbReference type="GO" id="GO:0009236">
    <property type="term" value="P:cobalamin biosynthetic process"/>
    <property type="evidence" value="ECO:0007669"/>
    <property type="project" value="UniProtKB-UniRule"/>
</dbReference>
<keyword evidence="13 19" id="KW-0472">Membrane</keyword>
<evidence type="ECO:0000256" key="17">
    <source>
        <dbReference type="ARBA" id="ARBA00048623"/>
    </source>
</evidence>
<comment type="cofactor">
    <cofactor evidence="1 19">
        <name>Mg(2+)</name>
        <dbReference type="ChEBI" id="CHEBI:18420"/>
    </cofactor>
</comment>
<keyword evidence="8 19" id="KW-0169">Cobalamin biosynthesis</keyword>
<dbReference type="Pfam" id="PF02654">
    <property type="entry name" value="CobS"/>
    <property type="match status" value="1"/>
</dbReference>
<organism evidence="20 21">
    <name type="scientific">Bacteroides ovatus (strain ATCC 8483 / DSM 1896 / JCM 5824 / BCRC 10623 / CCUG 4943 / NCTC 11153)</name>
    <dbReference type="NCBI Taxonomy" id="411476"/>
    <lineage>
        <taxon>Bacteria</taxon>
        <taxon>Pseudomonadati</taxon>
        <taxon>Bacteroidota</taxon>
        <taxon>Bacteroidia</taxon>
        <taxon>Bacteroidales</taxon>
        <taxon>Bacteroidaceae</taxon>
        <taxon>Bacteroides</taxon>
    </lineage>
</organism>
<comment type="similarity">
    <text evidence="4 19">Belongs to the CobS family.</text>
</comment>
<protein>
    <recommendedName>
        <fullName evidence="6 19">Adenosylcobinamide-GDP ribazoletransferase</fullName>
        <ecNumber evidence="5 19">2.7.8.26</ecNumber>
    </recommendedName>
    <alternativeName>
        <fullName evidence="16 19">Cobalamin synthase</fullName>
    </alternativeName>
    <alternativeName>
        <fullName evidence="15 19">Cobalamin-5'-phosphate synthase</fullName>
    </alternativeName>
</protein>
<comment type="function">
    <text evidence="14 19">Joins adenosylcobinamide-GDP and alpha-ribazole to generate adenosylcobalamin (Ado-cobalamin). Also synthesizes adenosylcobalamin 5'-phosphate from adenosylcobinamide-GDP and alpha-ribazole 5'-phosphate.</text>
</comment>
<name>A0AAN3A8T3_BACO1</name>
<reference evidence="21" key="2">
    <citation type="submission" date="2007-04" db="EMBL/GenBank/DDBJ databases">
        <title>Draft genome sequence of Bacteroides ovatus (ATCC 8483).</title>
        <authorList>
            <person name="Sudarsanam P."/>
            <person name="Ley R."/>
            <person name="Guruge J."/>
            <person name="Turnbaugh P.J."/>
            <person name="Mahowald M."/>
            <person name="Liep D."/>
            <person name="Gordon J."/>
        </authorList>
    </citation>
    <scope>NUCLEOTIDE SEQUENCE [LARGE SCALE GENOMIC DNA]</scope>
    <source>
        <strain evidence="21">ATCC 8483 / DSM 1896 / JCM 5824 / BCRC 10623 / CCUG 4943 / NCTC 11153</strain>
    </source>
</reference>
<dbReference type="EC" id="2.7.8.26" evidence="5 19"/>
<evidence type="ECO:0000256" key="8">
    <source>
        <dbReference type="ARBA" id="ARBA00022573"/>
    </source>
</evidence>
<evidence type="ECO:0000256" key="6">
    <source>
        <dbReference type="ARBA" id="ARBA00015850"/>
    </source>
</evidence>
<dbReference type="HAMAP" id="MF_00719">
    <property type="entry name" value="CobS"/>
    <property type="match status" value="1"/>
</dbReference>
<evidence type="ECO:0000313" key="20">
    <source>
        <dbReference type="EMBL" id="EDO11370.1"/>
    </source>
</evidence>
<feature type="transmembrane region" description="Helical" evidence="19">
    <location>
        <begin position="205"/>
        <end position="223"/>
    </location>
</feature>
<dbReference type="EMBL" id="AAXF02000050">
    <property type="protein sequence ID" value="EDO11370.1"/>
    <property type="molecule type" value="Genomic_DNA"/>
</dbReference>
<evidence type="ECO:0000256" key="2">
    <source>
        <dbReference type="ARBA" id="ARBA00004651"/>
    </source>
</evidence>
<comment type="pathway">
    <text evidence="3 19">Cofactor biosynthesis; adenosylcobalamin biosynthesis; adenosylcobalamin from cob(II)yrinate a,c-diamide: step 7/7.</text>
</comment>
<keyword evidence="9 19" id="KW-0808">Transferase</keyword>
<dbReference type="PANTHER" id="PTHR34148:SF1">
    <property type="entry name" value="ADENOSYLCOBINAMIDE-GDP RIBAZOLETRANSFERASE"/>
    <property type="match status" value="1"/>
</dbReference>
<evidence type="ECO:0000256" key="18">
    <source>
        <dbReference type="ARBA" id="ARBA00049504"/>
    </source>
</evidence>
<keyword evidence="7 19" id="KW-1003">Cell membrane</keyword>
<feature type="transmembrane region" description="Helical" evidence="19">
    <location>
        <begin position="118"/>
        <end position="141"/>
    </location>
</feature>
<evidence type="ECO:0000256" key="19">
    <source>
        <dbReference type="HAMAP-Rule" id="MF_00719"/>
    </source>
</evidence>
<evidence type="ECO:0000256" key="4">
    <source>
        <dbReference type="ARBA" id="ARBA00010561"/>
    </source>
</evidence>
<comment type="subcellular location">
    <subcellularLocation>
        <location evidence="2 19">Cell membrane</location>
        <topology evidence="2 19">Multi-pass membrane protein</topology>
    </subcellularLocation>
</comment>
<evidence type="ECO:0000256" key="12">
    <source>
        <dbReference type="ARBA" id="ARBA00022989"/>
    </source>
</evidence>
<evidence type="ECO:0000256" key="5">
    <source>
        <dbReference type="ARBA" id="ARBA00013200"/>
    </source>
</evidence>
<dbReference type="InterPro" id="IPR003805">
    <property type="entry name" value="CobS"/>
</dbReference>
<dbReference type="Proteomes" id="UP000005475">
    <property type="component" value="Unassembled WGS sequence"/>
</dbReference>
<keyword evidence="12 19" id="KW-1133">Transmembrane helix</keyword>
<evidence type="ECO:0000256" key="7">
    <source>
        <dbReference type="ARBA" id="ARBA00022475"/>
    </source>
</evidence>
<dbReference type="GO" id="GO:0005886">
    <property type="term" value="C:plasma membrane"/>
    <property type="evidence" value="ECO:0007669"/>
    <property type="project" value="UniProtKB-SubCell"/>
</dbReference>
<evidence type="ECO:0000256" key="1">
    <source>
        <dbReference type="ARBA" id="ARBA00001946"/>
    </source>
</evidence>
<gene>
    <name evidence="19 20" type="primary">cobS</name>
    <name evidence="20" type="ORF">BACOVA_03274</name>
</gene>
<evidence type="ECO:0000256" key="10">
    <source>
        <dbReference type="ARBA" id="ARBA00022692"/>
    </source>
</evidence>
<evidence type="ECO:0000256" key="3">
    <source>
        <dbReference type="ARBA" id="ARBA00004663"/>
    </source>
</evidence>
<dbReference type="GO" id="GO:0051073">
    <property type="term" value="F:adenosylcobinamide-GDP ribazoletransferase activity"/>
    <property type="evidence" value="ECO:0007669"/>
    <property type="project" value="UniProtKB-UniRule"/>
</dbReference>
<proteinExistence type="inferred from homology"/>
<comment type="caution">
    <text evidence="20">The sequence shown here is derived from an EMBL/GenBank/DDBJ whole genome shotgun (WGS) entry which is preliminary data.</text>
</comment>
<evidence type="ECO:0000256" key="15">
    <source>
        <dbReference type="ARBA" id="ARBA00032605"/>
    </source>
</evidence>
<dbReference type="PANTHER" id="PTHR34148">
    <property type="entry name" value="ADENOSYLCOBINAMIDE-GDP RIBAZOLETRANSFERASE"/>
    <property type="match status" value="1"/>
</dbReference>
<dbReference type="AlphaFoldDB" id="A0AAN3A8T3"/>
<keyword evidence="10 19" id="KW-0812">Transmembrane</keyword>
<evidence type="ECO:0000256" key="11">
    <source>
        <dbReference type="ARBA" id="ARBA00022842"/>
    </source>
</evidence>
<evidence type="ECO:0000256" key="16">
    <source>
        <dbReference type="ARBA" id="ARBA00032853"/>
    </source>
</evidence>
<sequence length="257" mass="28824">MLPSLNISKMNQILAALIFFTRLPFWKIKEVPQECFKHVVNYWSFSGWLTGGMMALIFWGASTILPHGVAVILALTSRLLITGALHEDGLADFFDGFGGGTNRESTLRIMKDSHIGSYGVLGLIIYYLFAYNLLVALPLAVTPFLLLSGDTWSKFISSNIINYLPYARKEEDSKSGTVYTRMNFGEIVMSAMGGILPLLLLPPSYWPVCIFPILVFFFICRMMKRRLNGYTGDCCGALFLLSEMSFWLGAVMSIYIK</sequence>
<accession>A0AAN3A8T3</accession>
<feature type="transmembrane region" description="Helical" evidence="19">
    <location>
        <begin position="48"/>
        <end position="75"/>
    </location>
</feature>
<dbReference type="GO" id="GO:0008818">
    <property type="term" value="F:cobalamin 5'-phosphate synthase activity"/>
    <property type="evidence" value="ECO:0007669"/>
    <property type="project" value="UniProtKB-UniRule"/>
</dbReference>
<evidence type="ECO:0000256" key="14">
    <source>
        <dbReference type="ARBA" id="ARBA00025228"/>
    </source>
</evidence>
<feature type="transmembrane region" description="Helical" evidence="19">
    <location>
        <begin position="235"/>
        <end position="256"/>
    </location>
</feature>
<evidence type="ECO:0000256" key="13">
    <source>
        <dbReference type="ARBA" id="ARBA00023136"/>
    </source>
</evidence>
<comment type="catalytic activity">
    <reaction evidence="17 19">
        <text>alpha-ribazole + adenosylcob(III)inamide-GDP = adenosylcob(III)alamin + GMP + H(+)</text>
        <dbReference type="Rhea" id="RHEA:16049"/>
        <dbReference type="ChEBI" id="CHEBI:10329"/>
        <dbReference type="ChEBI" id="CHEBI:15378"/>
        <dbReference type="ChEBI" id="CHEBI:18408"/>
        <dbReference type="ChEBI" id="CHEBI:58115"/>
        <dbReference type="ChEBI" id="CHEBI:60487"/>
        <dbReference type="EC" id="2.7.8.26"/>
    </reaction>
</comment>
<comment type="catalytic activity">
    <reaction evidence="18 19">
        <text>alpha-ribazole 5'-phosphate + adenosylcob(III)inamide-GDP = adenosylcob(III)alamin 5'-phosphate + GMP + H(+)</text>
        <dbReference type="Rhea" id="RHEA:23560"/>
        <dbReference type="ChEBI" id="CHEBI:15378"/>
        <dbReference type="ChEBI" id="CHEBI:57918"/>
        <dbReference type="ChEBI" id="CHEBI:58115"/>
        <dbReference type="ChEBI" id="CHEBI:60487"/>
        <dbReference type="ChEBI" id="CHEBI:60493"/>
        <dbReference type="EC" id="2.7.8.26"/>
    </reaction>
</comment>
<reference evidence="20 21" key="1">
    <citation type="submission" date="2007-03" db="EMBL/GenBank/DDBJ databases">
        <authorList>
            <person name="Fulton L."/>
            <person name="Clifton S."/>
            <person name="Fulton B."/>
            <person name="Xu J."/>
            <person name="Minx P."/>
            <person name="Pepin K.H."/>
            <person name="Johnson M."/>
            <person name="Thiruvilangam P."/>
            <person name="Bhonagiri V."/>
            <person name="Nash W.E."/>
            <person name="Mardis E.R."/>
            <person name="Wilson R.K."/>
        </authorList>
    </citation>
    <scope>NUCLEOTIDE SEQUENCE [LARGE SCALE GENOMIC DNA]</scope>
    <source>
        <strain evidence="21">ATCC 8483 / DSM 1896 / JCM 5824 / BCRC 10623 / CCUG 4943 / NCTC 11153</strain>
    </source>
</reference>